<dbReference type="AlphaFoldDB" id="A0A4Q0Y2U0"/>
<dbReference type="PANTHER" id="PTHR33162">
    <property type="entry name" value="SEC-INDEPENDENT PROTEIN TRANSLOCASE PROTEIN TATA, CHLOROPLASTIC"/>
    <property type="match status" value="1"/>
</dbReference>
<dbReference type="GO" id="GO:0043953">
    <property type="term" value="P:protein transport by the Tat complex"/>
    <property type="evidence" value="ECO:0007669"/>
    <property type="project" value="UniProtKB-UniRule"/>
</dbReference>
<feature type="coiled-coil region" evidence="10">
    <location>
        <begin position="56"/>
        <end position="83"/>
    </location>
</feature>
<keyword evidence="6 9" id="KW-1133">Transmembrane helix</keyword>
<feature type="compositionally biased region" description="Acidic residues" evidence="11">
    <location>
        <begin position="126"/>
        <end position="137"/>
    </location>
</feature>
<keyword evidence="3 9" id="KW-1003">Cell membrane</keyword>
<keyword evidence="8 9" id="KW-0472">Membrane</keyword>
<proteinExistence type="inferred from homology"/>
<evidence type="ECO:0000256" key="3">
    <source>
        <dbReference type="ARBA" id="ARBA00022475"/>
    </source>
</evidence>
<keyword evidence="2 9" id="KW-0813">Transport</keyword>
<sequence>MFGMGFMEILLIAIVAIIALGPEKLPTAMVEIAKFLKKFKSGIEDAKSTLDNELNVSEMKEEAAKYKAQIEEAKSTLNLKENLDLGLNDIINEDMKKPEKADDNKEKVSLKEPKKKKNKEKALEKENEDLEKTEEMK</sequence>
<dbReference type="PRINTS" id="PR01506">
    <property type="entry name" value="TATBPROTEIN"/>
</dbReference>
<accession>A0A4Q0Y2U0</accession>
<feature type="region of interest" description="Disordered" evidence="11">
    <location>
        <begin position="94"/>
        <end position="137"/>
    </location>
</feature>
<evidence type="ECO:0000256" key="7">
    <source>
        <dbReference type="ARBA" id="ARBA00023010"/>
    </source>
</evidence>
<dbReference type="Gene3D" id="1.20.5.3310">
    <property type="match status" value="1"/>
</dbReference>
<organism evidence="12 13">
    <name type="scientific">Halarcobacter anaerophilus</name>
    <dbReference type="NCBI Taxonomy" id="877500"/>
    <lineage>
        <taxon>Bacteria</taxon>
        <taxon>Pseudomonadati</taxon>
        <taxon>Campylobacterota</taxon>
        <taxon>Epsilonproteobacteria</taxon>
        <taxon>Campylobacterales</taxon>
        <taxon>Arcobacteraceae</taxon>
        <taxon>Halarcobacter</taxon>
    </lineage>
</organism>
<reference evidence="12 13" key="1">
    <citation type="submission" date="2017-10" db="EMBL/GenBank/DDBJ databases">
        <title>Genomics of the genus Arcobacter.</title>
        <authorList>
            <person name="Perez-Cataluna A."/>
            <person name="Figueras M.J."/>
        </authorList>
    </citation>
    <scope>NUCLEOTIDE SEQUENCE [LARGE SCALE GENOMIC DNA]</scope>
    <source>
        <strain evidence="12 13">DSM 24636</strain>
    </source>
</reference>
<dbReference type="PANTHER" id="PTHR33162:SF1">
    <property type="entry name" value="SEC-INDEPENDENT PROTEIN TRANSLOCASE PROTEIN TATA, CHLOROPLASTIC"/>
    <property type="match status" value="1"/>
</dbReference>
<dbReference type="OrthoDB" id="5373084at2"/>
<dbReference type="RefSeq" id="WP_129080866.1">
    <property type="nucleotide sequence ID" value="NZ_PDKO01000001.1"/>
</dbReference>
<comment type="subcellular location">
    <subcellularLocation>
        <location evidence="9">Cell membrane</location>
        <topology evidence="9">Single-pass membrane protein</topology>
    </subcellularLocation>
    <subcellularLocation>
        <location evidence="1">Membrane</location>
        <topology evidence="1">Single-pass membrane protein</topology>
    </subcellularLocation>
</comment>
<evidence type="ECO:0000256" key="9">
    <source>
        <dbReference type="HAMAP-Rule" id="MF_00237"/>
    </source>
</evidence>
<evidence type="ECO:0000256" key="1">
    <source>
        <dbReference type="ARBA" id="ARBA00004167"/>
    </source>
</evidence>
<evidence type="ECO:0000313" key="13">
    <source>
        <dbReference type="Proteomes" id="UP000290191"/>
    </source>
</evidence>
<dbReference type="STRING" id="877500.GCA_000935065_02700"/>
<keyword evidence="5 9" id="KW-0653">Protein transport</keyword>
<keyword evidence="10" id="KW-0175">Coiled coil</keyword>
<keyword evidence="4 9" id="KW-0812">Transmembrane</keyword>
<comment type="similarity">
    <text evidence="9">Belongs to the TatB family.</text>
</comment>
<dbReference type="GO" id="GO:0008320">
    <property type="term" value="F:protein transmembrane transporter activity"/>
    <property type="evidence" value="ECO:0007669"/>
    <property type="project" value="UniProtKB-UniRule"/>
</dbReference>
<dbReference type="NCBIfam" id="TIGR01410">
    <property type="entry name" value="tatB"/>
    <property type="match status" value="1"/>
</dbReference>
<evidence type="ECO:0000256" key="2">
    <source>
        <dbReference type="ARBA" id="ARBA00022448"/>
    </source>
</evidence>
<dbReference type="Pfam" id="PF02416">
    <property type="entry name" value="TatA_B_E"/>
    <property type="match status" value="1"/>
</dbReference>
<evidence type="ECO:0000256" key="5">
    <source>
        <dbReference type="ARBA" id="ARBA00022927"/>
    </source>
</evidence>
<evidence type="ECO:0000256" key="4">
    <source>
        <dbReference type="ARBA" id="ARBA00022692"/>
    </source>
</evidence>
<dbReference type="HAMAP" id="MF_00237">
    <property type="entry name" value="TatB"/>
    <property type="match status" value="1"/>
</dbReference>
<evidence type="ECO:0000256" key="6">
    <source>
        <dbReference type="ARBA" id="ARBA00022989"/>
    </source>
</evidence>
<dbReference type="EMBL" id="PDKO01000001">
    <property type="protein sequence ID" value="RXJ64426.1"/>
    <property type="molecule type" value="Genomic_DNA"/>
</dbReference>
<comment type="caution">
    <text evidence="12">The sequence shown here is derived from an EMBL/GenBank/DDBJ whole genome shotgun (WGS) entry which is preliminary data.</text>
</comment>
<evidence type="ECO:0000313" key="12">
    <source>
        <dbReference type="EMBL" id="RXJ64426.1"/>
    </source>
</evidence>
<dbReference type="InterPro" id="IPR003369">
    <property type="entry name" value="TatA/B/E"/>
</dbReference>
<keyword evidence="13" id="KW-1185">Reference proteome</keyword>
<dbReference type="InterPro" id="IPR018448">
    <property type="entry name" value="TatB"/>
</dbReference>
<gene>
    <name evidence="12" type="primary">tatB</name>
    <name evidence="12" type="ORF">CRV06_00260</name>
</gene>
<protein>
    <recommendedName>
        <fullName evidence="9">Sec-independent protein translocase protein TatB homolog</fullName>
    </recommendedName>
</protein>
<evidence type="ECO:0000256" key="8">
    <source>
        <dbReference type="ARBA" id="ARBA00023136"/>
    </source>
</evidence>
<evidence type="ECO:0000256" key="11">
    <source>
        <dbReference type="SAM" id="MobiDB-lite"/>
    </source>
</evidence>
<feature type="compositionally biased region" description="Basic and acidic residues" evidence="11">
    <location>
        <begin position="94"/>
        <end position="112"/>
    </location>
</feature>
<dbReference type="Proteomes" id="UP000290191">
    <property type="component" value="Unassembled WGS sequence"/>
</dbReference>
<dbReference type="GO" id="GO:0033281">
    <property type="term" value="C:TAT protein transport complex"/>
    <property type="evidence" value="ECO:0007669"/>
    <property type="project" value="UniProtKB-UniRule"/>
</dbReference>
<keyword evidence="7 9" id="KW-0811">Translocation</keyword>
<name>A0A4Q0Y2U0_9BACT</name>
<evidence type="ECO:0000256" key="10">
    <source>
        <dbReference type="SAM" id="Coils"/>
    </source>
</evidence>